<dbReference type="PANTHER" id="PTHR45779:SF7">
    <property type="entry name" value="PEPTIDYLPROLYL ISOMERASE"/>
    <property type="match status" value="1"/>
</dbReference>
<reference evidence="9 10" key="1">
    <citation type="journal article" date="2011" name="Proc. Natl. Acad. Sci. U.S.A.">
        <title>Comparative genomics of xylose-fermenting fungi for enhanced biofuel production.</title>
        <authorList>
            <person name="Wohlbach D.J."/>
            <person name="Kuo A."/>
            <person name="Sato T.K."/>
            <person name="Potts K.M."/>
            <person name="Salamov A.A."/>
            <person name="LaButti K.M."/>
            <person name="Sun H."/>
            <person name="Clum A."/>
            <person name="Pangilinan J.L."/>
            <person name="Lindquist E.A."/>
            <person name="Lucas S."/>
            <person name="Lapidus A."/>
            <person name="Jin M."/>
            <person name="Gunawan C."/>
            <person name="Balan V."/>
            <person name="Dale B.E."/>
            <person name="Jeffries T.W."/>
            <person name="Zinkel R."/>
            <person name="Barry K.W."/>
            <person name="Grigoriev I.V."/>
            <person name="Gasch A.P."/>
        </authorList>
    </citation>
    <scope>NUCLEOTIDE SEQUENCE [LARGE SCALE GENOMIC DNA]</scope>
    <source>
        <strain evidence="10">ATCC 10573 / BCRC 21748 / CBS 615 / JCM 9827 / NBRC 10315 / NRRL Y-1498 / VKM Y-70</strain>
    </source>
</reference>
<name>G3BAM1_CANTC</name>
<evidence type="ECO:0000256" key="7">
    <source>
        <dbReference type="SAM" id="SignalP"/>
    </source>
</evidence>
<sequence>MKLLYLLPFLLSSAVAADLQIETVHAVQCDTTAQAGDLVSVHYSGFLEDGTKFDSSYDRNSPLSFKLGSGQVIKGWDQGIVGMCPGEKRKLTIPPELGYGSRGIGPIPANAVLIFDTELVDIAGLPKDEL</sequence>
<gene>
    <name evidence="9" type="ORF">CANTEDRAFT_98674</name>
</gene>
<protein>
    <recommendedName>
        <fullName evidence="2 6">peptidylprolyl isomerase</fullName>
        <ecNumber evidence="2 6">5.2.1.8</ecNumber>
    </recommendedName>
</protein>
<dbReference type="GO" id="GO:0003755">
    <property type="term" value="F:peptidyl-prolyl cis-trans isomerase activity"/>
    <property type="evidence" value="ECO:0007669"/>
    <property type="project" value="UniProtKB-KW"/>
</dbReference>
<dbReference type="AlphaFoldDB" id="G3BAM1"/>
<dbReference type="InterPro" id="IPR001179">
    <property type="entry name" value="PPIase_FKBP_dom"/>
</dbReference>
<dbReference type="InterPro" id="IPR044609">
    <property type="entry name" value="FKBP2/11"/>
</dbReference>
<evidence type="ECO:0000259" key="8">
    <source>
        <dbReference type="PROSITE" id="PS50059"/>
    </source>
</evidence>
<keyword evidence="7" id="KW-0732">Signal</keyword>
<evidence type="ECO:0000256" key="6">
    <source>
        <dbReference type="PROSITE-ProRule" id="PRU00277"/>
    </source>
</evidence>
<feature type="domain" description="PPIase FKBP-type" evidence="8">
    <location>
        <begin position="36"/>
        <end position="123"/>
    </location>
</feature>
<evidence type="ECO:0000313" key="10">
    <source>
        <dbReference type="Proteomes" id="UP000000707"/>
    </source>
</evidence>
<keyword evidence="4 6" id="KW-0413">Isomerase</keyword>
<evidence type="ECO:0000313" key="9">
    <source>
        <dbReference type="EMBL" id="EGV61439.1"/>
    </source>
</evidence>
<dbReference type="OrthoDB" id="1902587at2759"/>
<dbReference type="STRING" id="590646.G3BAM1"/>
<dbReference type="EMBL" id="GL996527">
    <property type="protein sequence ID" value="EGV61439.1"/>
    <property type="molecule type" value="Genomic_DNA"/>
</dbReference>
<dbReference type="SUPFAM" id="SSF54534">
    <property type="entry name" value="FKBP-like"/>
    <property type="match status" value="1"/>
</dbReference>
<keyword evidence="3 6" id="KW-0697">Rotamase</keyword>
<dbReference type="GeneID" id="18250795"/>
<accession>G3BAM1</accession>
<feature type="signal peptide" evidence="7">
    <location>
        <begin position="1"/>
        <end position="16"/>
    </location>
</feature>
<dbReference type="GO" id="GO:0005783">
    <property type="term" value="C:endoplasmic reticulum"/>
    <property type="evidence" value="ECO:0007669"/>
    <property type="project" value="TreeGrafter"/>
</dbReference>
<comment type="catalytic activity">
    <reaction evidence="1 6">
        <text>[protein]-peptidylproline (omega=180) = [protein]-peptidylproline (omega=0)</text>
        <dbReference type="Rhea" id="RHEA:16237"/>
        <dbReference type="Rhea" id="RHEA-COMP:10747"/>
        <dbReference type="Rhea" id="RHEA-COMP:10748"/>
        <dbReference type="ChEBI" id="CHEBI:83833"/>
        <dbReference type="ChEBI" id="CHEBI:83834"/>
        <dbReference type="EC" id="5.2.1.8"/>
    </reaction>
</comment>
<dbReference type="PROSITE" id="PS50059">
    <property type="entry name" value="FKBP_PPIASE"/>
    <property type="match status" value="1"/>
</dbReference>
<dbReference type="PANTHER" id="PTHR45779">
    <property type="entry name" value="PEPTIDYLPROLYL ISOMERASE"/>
    <property type="match status" value="1"/>
</dbReference>
<evidence type="ECO:0000256" key="5">
    <source>
        <dbReference type="ARBA" id="ARBA00024206"/>
    </source>
</evidence>
<dbReference type="KEGG" id="cten:18250795"/>
<comment type="similarity">
    <text evidence="5">Belongs to the FKBP-type PPIase family. FKBP2 subfamily.</text>
</comment>
<keyword evidence="10" id="KW-1185">Reference proteome</keyword>
<feature type="chain" id="PRO_5003442606" description="peptidylprolyl isomerase" evidence="7">
    <location>
        <begin position="17"/>
        <end position="130"/>
    </location>
</feature>
<organism evidence="10">
    <name type="scientific">Candida tenuis (strain ATCC 10573 / BCRC 21748 / CBS 615 / JCM 9827 / NBRC 10315 / NRRL Y-1498 / VKM Y-70)</name>
    <name type="common">Yeast</name>
    <name type="synonym">Yamadazyma tenuis</name>
    <dbReference type="NCBI Taxonomy" id="590646"/>
    <lineage>
        <taxon>Eukaryota</taxon>
        <taxon>Fungi</taxon>
        <taxon>Dikarya</taxon>
        <taxon>Ascomycota</taxon>
        <taxon>Saccharomycotina</taxon>
        <taxon>Pichiomycetes</taxon>
        <taxon>Debaryomycetaceae</taxon>
        <taxon>Yamadazyma</taxon>
    </lineage>
</organism>
<dbReference type="eggNOG" id="KOG0549">
    <property type="taxonomic scope" value="Eukaryota"/>
</dbReference>
<proteinExistence type="inferred from homology"/>
<dbReference type="Pfam" id="PF00254">
    <property type="entry name" value="FKBP_C"/>
    <property type="match status" value="1"/>
</dbReference>
<dbReference type="InterPro" id="IPR046357">
    <property type="entry name" value="PPIase_dom_sf"/>
</dbReference>
<dbReference type="Proteomes" id="UP000000707">
    <property type="component" value="Unassembled WGS sequence"/>
</dbReference>
<dbReference type="HOGENOM" id="CLU_013615_8_1_1"/>
<evidence type="ECO:0000256" key="3">
    <source>
        <dbReference type="ARBA" id="ARBA00023110"/>
    </source>
</evidence>
<dbReference type="Gene3D" id="3.10.50.40">
    <property type="match status" value="1"/>
</dbReference>
<evidence type="ECO:0000256" key="1">
    <source>
        <dbReference type="ARBA" id="ARBA00000971"/>
    </source>
</evidence>
<evidence type="ECO:0000256" key="4">
    <source>
        <dbReference type="ARBA" id="ARBA00023235"/>
    </source>
</evidence>
<evidence type="ECO:0000256" key="2">
    <source>
        <dbReference type="ARBA" id="ARBA00013194"/>
    </source>
</evidence>
<dbReference type="FunFam" id="3.10.50.40:FF:000006">
    <property type="entry name" value="Peptidyl-prolyl cis-trans isomerase"/>
    <property type="match status" value="1"/>
</dbReference>
<dbReference type="EC" id="5.2.1.8" evidence="2 6"/>